<dbReference type="Gene3D" id="3.60.21.50">
    <property type="match status" value="1"/>
</dbReference>
<dbReference type="GO" id="GO:0006273">
    <property type="term" value="P:lagging strand elongation"/>
    <property type="evidence" value="ECO:0007669"/>
    <property type="project" value="UniProtKB-ARBA"/>
</dbReference>
<dbReference type="InterPro" id="IPR007185">
    <property type="entry name" value="DNA_pol_a/d/e_bsu"/>
</dbReference>
<keyword evidence="5" id="KW-0548">Nucleotidyltransferase</keyword>
<gene>
    <name evidence="12" type="ORF">ZYGM_004945</name>
</gene>
<evidence type="ECO:0000259" key="11">
    <source>
        <dbReference type="Pfam" id="PF18018"/>
    </source>
</evidence>
<comment type="catalytic activity">
    <reaction evidence="9">
        <text>DNA(n) + a 2'-deoxyribonucleoside 5'-triphosphate = DNA(n+1) + diphosphate</text>
        <dbReference type="Rhea" id="RHEA:22508"/>
        <dbReference type="Rhea" id="RHEA-COMP:17339"/>
        <dbReference type="Rhea" id="RHEA-COMP:17340"/>
        <dbReference type="ChEBI" id="CHEBI:33019"/>
        <dbReference type="ChEBI" id="CHEBI:61560"/>
        <dbReference type="ChEBI" id="CHEBI:173112"/>
        <dbReference type="EC" id="2.7.7.7"/>
    </reaction>
</comment>
<keyword evidence="13" id="KW-1185">Reference proteome</keyword>
<dbReference type="AlphaFoldDB" id="A0A4C2E3W7"/>
<dbReference type="InterPro" id="IPR040663">
    <property type="entry name" value="DNA_pol_D_N"/>
</dbReference>
<evidence type="ECO:0000259" key="10">
    <source>
        <dbReference type="Pfam" id="PF04042"/>
    </source>
</evidence>
<dbReference type="GO" id="GO:0006281">
    <property type="term" value="P:DNA repair"/>
    <property type="evidence" value="ECO:0007669"/>
    <property type="project" value="UniProtKB-ARBA"/>
</dbReference>
<comment type="caution">
    <text evidence="12">The sequence shown here is derived from an EMBL/GenBank/DDBJ whole genome shotgun (WGS) entry which is preliminary data.</text>
</comment>
<dbReference type="GO" id="GO:0043625">
    <property type="term" value="C:delta DNA polymerase complex"/>
    <property type="evidence" value="ECO:0007669"/>
    <property type="project" value="TreeGrafter"/>
</dbReference>
<dbReference type="Pfam" id="PF18018">
    <property type="entry name" value="DNA_pol_D_N"/>
    <property type="match status" value="1"/>
</dbReference>
<evidence type="ECO:0000313" key="12">
    <source>
        <dbReference type="EMBL" id="GCE97389.1"/>
    </source>
</evidence>
<keyword evidence="8" id="KW-0539">Nucleus</keyword>
<comment type="subcellular location">
    <subcellularLocation>
        <location evidence="1">Nucleus</location>
    </subcellularLocation>
</comment>
<evidence type="ECO:0000256" key="6">
    <source>
        <dbReference type="ARBA" id="ARBA00022705"/>
    </source>
</evidence>
<evidence type="ECO:0000256" key="5">
    <source>
        <dbReference type="ARBA" id="ARBA00022695"/>
    </source>
</evidence>
<accession>A0A4C2E3W7</accession>
<evidence type="ECO:0000256" key="8">
    <source>
        <dbReference type="ARBA" id="ARBA00023242"/>
    </source>
</evidence>
<evidence type="ECO:0000256" key="4">
    <source>
        <dbReference type="ARBA" id="ARBA00022679"/>
    </source>
</evidence>
<evidence type="ECO:0000256" key="3">
    <source>
        <dbReference type="ARBA" id="ARBA00012417"/>
    </source>
</evidence>
<dbReference type="PANTHER" id="PTHR10416:SF0">
    <property type="entry name" value="DNA POLYMERASE DELTA SUBUNIT 2"/>
    <property type="match status" value="1"/>
</dbReference>
<keyword evidence="4" id="KW-0808">Transferase</keyword>
<dbReference type="EMBL" id="BIMX01000001">
    <property type="protein sequence ID" value="GCE97389.1"/>
    <property type="molecule type" value="Genomic_DNA"/>
</dbReference>
<feature type="domain" description="DNA polymerase delta subunit OB-fold" evidence="11">
    <location>
        <begin position="46"/>
        <end position="183"/>
    </location>
</feature>
<dbReference type="Proteomes" id="UP000301737">
    <property type="component" value="Unassembled WGS sequence"/>
</dbReference>
<evidence type="ECO:0000256" key="2">
    <source>
        <dbReference type="ARBA" id="ARBA00006035"/>
    </source>
</evidence>
<proteinExistence type="inferred from homology"/>
<dbReference type="Pfam" id="PF04042">
    <property type="entry name" value="DNA_pol_E_B"/>
    <property type="match status" value="1"/>
</dbReference>
<dbReference type="GO" id="GO:0003887">
    <property type="term" value="F:DNA-directed DNA polymerase activity"/>
    <property type="evidence" value="ECO:0007669"/>
    <property type="project" value="UniProtKB-KW"/>
</dbReference>
<dbReference type="Gene3D" id="2.40.50.430">
    <property type="match status" value="1"/>
</dbReference>
<dbReference type="GO" id="GO:0003677">
    <property type="term" value="F:DNA binding"/>
    <property type="evidence" value="ECO:0007669"/>
    <property type="project" value="InterPro"/>
</dbReference>
<sequence>MDELLQRFNEKRPDDSKTQTRITVEEEHENINPFALPAGSRNYNVQYYHMYEHRLRTMKERVRKECVERWNDDFKLNGNSVVMKQKVLDIQAGQPCWAVGSIYCEMKYKPNILEEVINDTYGAPDLTKSYTDAEGSDEIMLEDESGRVLLVGDYIRKTPFVTGTVIGVLGMEAEAGTFQVLDICYPTPLPQLPLPKHCEHNNKKIALISGLNLNSTSPGLLLKLQFLQEFLLGRICNSEKVVSIGKLVILGDSVNANIEEKGPGDMINCLEELGKFLSNILQSISIDLMPGMKDPTDKSLPQQPLHKALFRSSLRPLFEEVNKQLFNVVTNPYSFTFEGLKLLAIAGQNINDICKYIIPYQKEEMFDDSQPADTVEHRLDLMECTMKWQNLAPTAPDTLWTYPYKNDDPFLLTEWPHIYAVGNQPQFGTREINLKGRRIKLISVPEFSTTGTIVLLDIKTLEIETVNIEL</sequence>
<keyword evidence="7" id="KW-0239">DNA-directed DNA polymerase</keyword>
<organism evidence="12 13">
    <name type="scientific">Zygosaccharomyces mellis</name>
    <dbReference type="NCBI Taxonomy" id="42258"/>
    <lineage>
        <taxon>Eukaryota</taxon>
        <taxon>Fungi</taxon>
        <taxon>Dikarya</taxon>
        <taxon>Ascomycota</taxon>
        <taxon>Saccharomycotina</taxon>
        <taxon>Saccharomycetes</taxon>
        <taxon>Saccharomycetales</taxon>
        <taxon>Saccharomycetaceae</taxon>
        <taxon>Zygosaccharomyces</taxon>
    </lineage>
</organism>
<evidence type="ECO:0000313" key="13">
    <source>
        <dbReference type="Proteomes" id="UP000301737"/>
    </source>
</evidence>
<evidence type="ECO:0000256" key="1">
    <source>
        <dbReference type="ARBA" id="ARBA00004123"/>
    </source>
</evidence>
<dbReference type="OrthoDB" id="3763at2759"/>
<dbReference type="InterPro" id="IPR024826">
    <property type="entry name" value="DNA_pol_delta/II_ssu"/>
</dbReference>
<feature type="domain" description="DNA polymerase alpha/delta/epsilon subunit B" evidence="10">
    <location>
        <begin position="205"/>
        <end position="429"/>
    </location>
</feature>
<keyword evidence="6" id="KW-0235">DNA replication</keyword>
<reference evidence="12 13" key="1">
    <citation type="submission" date="2019-01" db="EMBL/GenBank/DDBJ databases">
        <title>Draft Genome Sequencing of Zygosaccharomyces mellis Ca-7.</title>
        <authorList>
            <person name="Shiwa Y."/>
            <person name="Kanesaki Y."/>
            <person name="Ishige T."/>
            <person name="Mura K."/>
            <person name="Hori T."/>
            <person name="Tamura T."/>
        </authorList>
    </citation>
    <scope>NUCLEOTIDE SEQUENCE [LARGE SCALE GENOMIC DNA]</scope>
    <source>
        <strain evidence="12 13">Ca-7</strain>
    </source>
</reference>
<name>A0A4C2E3W7_9SACH</name>
<evidence type="ECO:0000256" key="9">
    <source>
        <dbReference type="ARBA" id="ARBA00049244"/>
    </source>
</evidence>
<protein>
    <recommendedName>
        <fullName evidence="3">DNA-directed DNA polymerase</fullName>
        <ecNumber evidence="3">2.7.7.7</ecNumber>
    </recommendedName>
</protein>
<evidence type="ECO:0000256" key="7">
    <source>
        <dbReference type="ARBA" id="ARBA00022932"/>
    </source>
</evidence>
<dbReference type="PANTHER" id="PTHR10416">
    <property type="entry name" value="DNA POLYMERASE DELTA SUBUNIT 2"/>
    <property type="match status" value="1"/>
</dbReference>
<dbReference type="FunFam" id="2.40.50.430:FF:000002">
    <property type="entry name" value="DNA polymerase delta subunit"/>
    <property type="match status" value="1"/>
</dbReference>
<dbReference type="EC" id="2.7.7.7" evidence="3"/>
<comment type="similarity">
    <text evidence="2">Belongs to the DNA polymerase delta/II small subunit family.</text>
</comment>